<dbReference type="AlphaFoldDB" id="A0A0C6WCQ5"/>
<evidence type="ECO:0000313" key="1">
    <source>
        <dbReference type="EMBL" id="CCU64222.1"/>
    </source>
</evidence>
<proteinExistence type="evidence at transcript level"/>
<accession>A0A0C6WCQ5</accession>
<protein>
    <submittedName>
        <fullName evidence="1">ScMYB70 protein</fullName>
    </submittedName>
</protein>
<gene>
    <name evidence="1" type="primary">scMYB70</name>
</gene>
<organism evidence="1">
    <name type="scientific">Saccharum hybrid cultivar Co 86032</name>
    <dbReference type="NCBI Taxonomy" id="672234"/>
    <lineage>
        <taxon>Eukaryota</taxon>
        <taxon>Viridiplantae</taxon>
        <taxon>Streptophyta</taxon>
        <taxon>Embryophyta</taxon>
        <taxon>Tracheophyta</taxon>
        <taxon>Spermatophyta</taxon>
        <taxon>Magnoliopsida</taxon>
        <taxon>Liliopsida</taxon>
        <taxon>Poales</taxon>
        <taxon>Poaceae</taxon>
        <taxon>PACMAD clade</taxon>
        <taxon>Panicoideae</taxon>
        <taxon>Andropogonodae</taxon>
        <taxon>Andropogoneae</taxon>
        <taxon>Saccharinae</taxon>
        <taxon>Saccharum</taxon>
        <taxon>Saccharum officinarum species complex</taxon>
    </lineage>
</organism>
<reference evidence="1" key="1">
    <citation type="submission" date="2013-02" db="EMBL/GenBank/DDBJ databases">
        <title>MYB transcription factor family genes from sugarcane (Saccharum officinarum).</title>
        <authorList>
            <person name="Geethalakshmi S."/>
            <person name="Barathkumar S."/>
            <person name="Prabu G.R."/>
        </authorList>
    </citation>
    <scope>NUCLEOTIDE SEQUENCE</scope>
    <source>
        <tissue evidence="1">Leaf</tissue>
    </source>
</reference>
<sequence length="181" mass="19449">MLRQFLVHVAGLHEHSEPVVQVAVGANRRRAQRVGGLHGDVEALERHGQRLRPEGVVELELLGVRGGGEALLLGEPGRVPRVALLLLLLLLHHGRRLGHRRRGRRPFGRHRRGGGRGCRLLGAPALGPVLLAGASCLRPALLRLVGGLQPLLEVRVPDVLDLVVRPSGQLGGDRGPPVAEL</sequence>
<name>A0A0C6WCQ5_9POAL</name>
<dbReference type="EMBL" id="HF679476">
    <property type="protein sequence ID" value="CCU64222.1"/>
    <property type="molecule type" value="mRNA"/>
</dbReference>
<reference evidence="1" key="2">
    <citation type="journal article" date="2015" name="Plant Mol. Biol. Rep.">
        <title>The MYB Transcription Factor Family Genes in Sugarcane (Saccharum sp.).</title>
        <authorList>
            <person name="Geethalakshmi S."/>
            <person name="Barathkumar S."/>
            <person name="Prabu G."/>
        </authorList>
    </citation>
    <scope>NUCLEOTIDE SEQUENCE</scope>
    <source>
        <tissue evidence="1">Leaf</tissue>
    </source>
</reference>